<reference evidence="2" key="1">
    <citation type="submission" date="2021-02" db="EMBL/GenBank/DDBJ databases">
        <authorList>
            <person name="Nowell W R."/>
        </authorList>
    </citation>
    <scope>NUCLEOTIDE SEQUENCE</scope>
</reference>
<protein>
    <submittedName>
        <fullName evidence="2">Uncharacterized protein</fullName>
    </submittedName>
</protein>
<dbReference type="AlphaFoldDB" id="A0A815VKW9"/>
<dbReference type="OrthoDB" id="10496534at2759"/>
<sequence length="226" mass="25750">MSNNNKSNVQSESDVLQYIDNRVNQLNEKLISNSSKLDQLMQKLYVKIDRLTSNINIPLSRRHQETTATHTKKIQEAYQRPSDRYLEYCQRDHQVPPPTDQSPGSLQLFRPSSQEYYMHSVEQGNSDHLVPPPTDQSPGSLLLFRPSLREHDMHFLEPGQPDHLVPPPTDQSPDSLLLFRPSSQAHYMHSFAPTHSDHQVPPPTDQLPGLLLLFGPSSQEDNISSL</sequence>
<evidence type="ECO:0000256" key="1">
    <source>
        <dbReference type="SAM" id="MobiDB-lite"/>
    </source>
</evidence>
<accession>A0A815VKW9</accession>
<evidence type="ECO:0000313" key="4">
    <source>
        <dbReference type="Proteomes" id="UP000663834"/>
    </source>
</evidence>
<dbReference type="Proteomes" id="UP000681720">
    <property type="component" value="Unassembled WGS sequence"/>
</dbReference>
<evidence type="ECO:0000313" key="2">
    <source>
        <dbReference type="EMBL" id="CAF1533623.1"/>
    </source>
</evidence>
<dbReference type="EMBL" id="CAJNOW010008272">
    <property type="protein sequence ID" value="CAF1533623.1"/>
    <property type="molecule type" value="Genomic_DNA"/>
</dbReference>
<organism evidence="2 4">
    <name type="scientific">Rotaria magnacalcarata</name>
    <dbReference type="NCBI Taxonomy" id="392030"/>
    <lineage>
        <taxon>Eukaryota</taxon>
        <taxon>Metazoa</taxon>
        <taxon>Spiralia</taxon>
        <taxon>Gnathifera</taxon>
        <taxon>Rotifera</taxon>
        <taxon>Eurotatoria</taxon>
        <taxon>Bdelloidea</taxon>
        <taxon>Philodinida</taxon>
        <taxon>Philodinidae</taxon>
        <taxon>Rotaria</taxon>
    </lineage>
</organism>
<name>A0A815VKW9_9BILA</name>
<dbReference type="Proteomes" id="UP000663834">
    <property type="component" value="Unassembled WGS sequence"/>
</dbReference>
<feature type="compositionally biased region" description="Polar residues" evidence="1">
    <location>
        <begin position="217"/>
        <end position="226"/>
    </location>
</feature>
<feature type="region of interest" description="Disordered" evidence="1">
    <location>
        <begin position="192"/>
        <end position="226"/>
    </location>
</feature>
<gene>
    <name evidence="3" type="ORF">GIL414_LOCUS15055</name>
    <name evidence="2" type="ORF">KQP761_LOCUS16473</name>
</gene>
<evidence type="ECO:0000313" key="3">
    <source>
        <dbReference type="EMBL" id="CAF4062768.1"/>
    </source>
</evidence>
<dbReference type="EMBL" id="CAJOBJ010006528">
    <property type="protein sequence ID" value="CAF4062768.1"/>
    <property type="molecule type" value="Genomic_DNA"/>
</dbReference>
<comment type="caution">
    <text evidence="2">The sequence shown here is derived from an EMBL/GenBank/DDBJ whole genome shotgun (WGS) entry which is preliminary data.</text>
</comment>
<proteinExistence type="predicted"/>
<feature type="compositionally biased region" description="Low complexity" evidence="1">
    <location>
        <begin position="206"/>
        <end position="216"/>
    </location>
</feature>